<name>A0A5J4LLZ8_9ACTN</name>
<comment type="caution">
    <text evidence="2">The sequence shown here is derived from an EMBL/GenBank/DDBJ whole genome shotgun (WGS) entry which is preliminary data.</text>
</comment>
<dbReference type="EMBL" id="BLAG01000014">
    <property type="protein sequence ID" value="GES32529.1"/>
    <property type="molecule type" value="Genomic_DNA"/>
</dbReference>
<protein>
    <submittedName>
        <fullName evidence="2">Uncharacterized protein</fullName>
    </submittedName>
</protein>
<accession>A0A5J4LLZ8</accession>
<sequence length="120" mass="13145">MWEWTHAGSEGRATGRLSWLVRKLKRRRRIGRGACCERRAPARGSALSVSAPSIAHMSPTPSAPTGAPVAASEANESIRRFVRARRGMAWSAQDMAEYAVLLEIWTLAVRSEVTEVVEAA</sequence>
<dbReference type="AlphaFoldDB" id="A0A5J4LLZ8"/>
<gene>
    <name evidence="2" type="ORF">San01_50160</name>
</gene>
<organism evidence="2 3">
    <name type="scientific">Streptomyces angustmyceticus</name>
    <dbReference type="NCBI Taxonomy" id="285578"/>
    <lineage>
        <taxon>Bacteria</taxon>
        <taxon>Bacillati</taxon>
        <taxon>Actinomycetota</taxon>
        <taxon>Actinomycetes</taxon>
        <taxon>Kitasatosporales</taxon>
        <taxon>Streptomycetaceae</taxon>
        <taxon>Streptomyces</taxon>
    </lineage>
</organism>
<keyword evidence="3" id="KW-1185">Reference proteome</keyword>
<evidence type="ECO:0000313" key="2">
    <source>
        <dbReference type="EMBL" id="GES32529.1"/>
    </source>
</evidence>
<proteinExistence type="predicted"/>
<evidence type="ECO:0000313" key="3">
    <source>
        <dbReference type="Proteomes" id="UP000325598"/>
    </source>
</evidence>
<evidence type="ECO:0000256" key="1">
    <source>
        <dbReference type="SAM" id="MobiDB-lite"/>
    </source>
</evidence>
<dbReference type="Proteomes" id="UP000325598">
    <property type="component" value="Unassembled WGS sequence"/>
</dbReference>
<feature type="region of interest" description="Disordered" evidence="1">
    <location>
        <begin position="47"/>
        <end position="71"/>
    </location>
</feature>
<reference evidence="2 3" key="1">
    <citation type="submission" date="2019-10" db="EMBL/GenBank/DDBJ databases">
        <title>Whole genome shotgun sequence of Streptomyces angustmyceticus NBRC 3934.</title>
        <authorList>
            <person name="Hosoyama A."/>
            <person name="Ichikawa N."/>
            <person name="Kimura A."/>
            <person name="Kitahashi Y."/>
            <person name="Komaki H."/>
            <person name="Uohara A."/>
        </authorList>
    </citation>
    <scope>NUCLEOTIDE SEQUENCE [LARGE SCALE GENOMIC DNA]</scope>
    <source>
        <strain evidence="2 3">NBRC 3934</strain>
    </source>
</reference>